<feature type="transmembrane region" description="Helical" evidence="7">
    <location>
        <begin position="135"/>
        <end position="158"/>
    </location>
</feature>
<dbReference type="AlphaFoldDB" id="A0A2S0KNE5"/>
<evidence type="ECO:0000256" key="6">
    <source>
        <dbReference type="ARBA" id="ARBA00023136"/>
    </source>
</evidence>
<feature type="domain" description="ABC transmembrane type-1" evidence="9">
    <location>
        <begin position="101"/>
        <end position="315"/>
    </location>
</feature>
<evidence type="ECO:0000256" key="2">
    <source>
        <dbReference type="ARBA" id="ARBA00022448"/>
    </source>
</evidence>
<keyword evidence="4 7" id="KW-0812">Transmembrane</keyword>
<evidence type="ECO:0000256" key="5">
    <source>
        <dbReference type="ARBA" id="ARBA00022989"/>
    </source>
</evidence>
<dbReference type="EMBL" id="CP027226">
    <property type="protein sequence ID" value="AVM42561.1"/>
    <property type="molecule type" value="Genomic_DNA"/>
</dbReference>
<evidence type="ECO:0000256" key="7">
    <source>
        <dbReference type="RuleBase" id="RU363032"/>
    </source>
</evidence>
<keyword evidence="6 7" id="KW-0472">Membrane</keyword>
<dbReference type="SUPFAM" id="SSF161098">
    <property type="entry name" value="MetI-like"/>
    <property type="match status" value="1"/>
</dbReference>
<evidence type="ECO:0000313" key="11">
    <source>
        <dbReference type="Proteomes" id="UP000237947"/>
    </source>
</evidence>
<dbReference type="GO" id="GO:0055085">
    <property type="term" value="P:transmembrane transport"/>
    <property type="evidence" value="ECO:0007669"/>
    <property type="project" value="InterPro"/>
</dbReference>
<keyword evidence="11" id="KW-1185">Reference proteome</keyword>
<keyword evidence="5 7" id="KW-1133">Transmembrane helix</keyword>
<dbReference type="PROSITE" id="PS50928">
    <property type="entry name" value="ABC_TM1"/>
    <property type="match status" value="1"/>
</dbReference>
<evidence type="ECO:0000313" key="10">
    <source>
        <dbReference type="EMBL" id="AVM42561.1"/>
    </source>
</evidence>
<dbReference type="InterPro" id="IPR035906">
    <property type="entry name" value="MetI-like_sf"/>
</dbReference>
<feature type="transmembrane region" description="Helical" evidence="7">
    <location>
        <begin position="43"/>
        <end position="71"/>
    </location>
</feature>
<organism evidence="10 11">
    <name type="scientific">Fastidiosipila sanguinis</name>
    <dbReference type="NCBI Taxonomy" id="236753"/>
    <lineage>
        <taxon>Bacteria</taxon>
        <taxon>Bacillati</taxon>
        <taxon>Bacillota</taxon>
        <taxon>Clostridia</taxon>
        <taxon>Eubacteriales</taxon>
        <taxon>Oscillospiraceae</taxon>
        <taxon>Fastidiosipila</taxon>
    </lineage>
</organism>
<name>A0A2S0KNE5_9FIRM</name>
<evidence type="ECO:0000256" key="4">
    <source>
        <dbReference type="ARBA" id="ARBA00022692"/>
    </source>
</evidence>
<keyword evidence="2 7" id="KW-0813">Transport</keyword>
<gene>
    <name evidence="10" type="ORF">C5Q98_04710</name>
</gene>
<accession>A0A2S0KNE5</accession>
<evidence type="ECO:0000256" key="8">
    <source>
        <dbReference type="SAM" id="MobiDB-lite"/>
    </source>
</evidence>
<evidence type="ECO:0000256" key="1">
    <source>
        <dbReference type="ARBA" id="ARBA00004651"/>
    </source>
</evidence>
<dbReference type="PANTHER" id="PTHR30193">
    <property type="entry name" value="ABC TRANSPORTER PERMEASE PROTEIN"/>
    <property type="match status" value="1"/>
</dbReference>
<dbReference type="OrthoDB" id="9783627at2"/>
<dbReference type="CDD" id="cd06261">
    <property type="entry name" value="TM_PBP2"/>
    <property type="match status" value="1"/>
</dbReference>
<dbReference type="Proteomes" id="UP000237947">
    <property type="component" value="Chromosome"/>
</dbReference>
<keyword evidence="3" id="KW-1003">Cell membrane</keyword>
<dbReference type="InterPro" id="IPR051393">
    <property type="entry name" value="ABC_transporter_permease"/>
</dbReference>
<feature type="transmembrane region" description="Helical" evidence="7">
    <location>
        <begin position="248"/>
        <end position="270"/>
    </location>
</feature>
<dbReference type="RefSeq" id="WP_106012517.1">
    <property type="nucleotide sequence ID" value="NZ_CP027226.1"/>
</dbReference>
<comment type="subcellular location">
    <subcellularLocation>
        <location evidence="1 7">Cell membrane</location>
        <topology evidence="1 7">Multi-pass membrane protein</topology>
    </subcellularLocation>
</comment>
<reference evidence="11" key="1">
    <citation type="submission" date="2018-02" db="EMBL/GenBank/DDBJ databases">
        <authorList>
            <person name="Holder M.E."/>
            <person name="Ajami N.J."/>
            <person name="Petrosino J.F."/>
        </authorList>
    </citation>
    <scope>NUCLEOTIDE SEQUENCE [LARGE SCALE GENOMIC DNA]</scope>
    <source>
        <strain evidence="11">CCUG 47711</strain>
    </source>
</reference>
<proteinExistence type="inferred from homology"/>
<evidence type="ECO:0000259" key="9">
    <source>
        <dbReference type="PROSITE" id="PS50928"/>
    </source>
</evidence>
<protein>
    <submittedName>
        <fullName evidence="10">ABC transporter permease</fullName>
    </submittedName>
</protein>
<evidence type="ECO:0000256" key="3">
    <source>
        <dbReference type="ARBA" id="ARBA00022475"/>
    </source>
</evidence>
<feature type="region of interest" description="Disordered" evidence="8">
    <location>
        <begin position="1"/>
        <end position="26"/>
    </location>
</feature>
<feature type="transmembrane region" description="Helical" evidence="7">
    <location>
        <begin position="105"/>
        <end position="126"/>
    </location>
</feature>
<dbReference type="Pfam" id="PF00528">
    <property type="entry name" value="BPD_transp_1"/>
    <property type="match status" value="1"/>
</dbReference>
<dbReference type="Gene3D" id="1.10.3720.10">
    <property type="entry name" value="MetI-like"/>
    <property type="match status" value="1"/>
</dbReference>
<dbReference type="GO" id="GO:0005886">
    <property type="term" value="C:plasma membrane"/>
    <property type="evidence" value="ECO:0007669"/>
    <property type="project" value="UniProtKB-SubCell"/>
</dbReference>
<dbReference type="KEGG" id="fsa:C5Q98_04710"/>
<sequence length="324" mass="36479">MSRLTSKEKTNANIEQSDHKSERILENKNEKKTKSSLVKHKSIYLMMAPYFILFFSFTVFPVMFAIVMSFANFNVLQAPVLVGLNNYKDLLLNDPLFLQSLQNTLILALIIGPIGYILSFLMAWVLNEFPRGVRVFFTVVLYAPSLAGTATSIFTLLFSSDSTGYLNALLLNWGIISEPILWLQDPQWMLTIIIFVNLWQSFGIGFLSFIAGLQGIDKSLLEAGEIDGVRNRWQELWYIVLPSMRPQLMFGAVMSISGSFAITGSALTGFPSTGYATHTLIDHIQDYGLIRFELGYASAITVVLFFLTVFFNLLIQKFIARVGE</sequence>
<comment type="similarity">
    <text evidence="7">Belongs to the binding-protein-dependent transport system permease family.</text>
</comment>
<dbReference type="InterPro" id="IPR000515">
    <property type="entry name" value="MetI-like"/>
</dbReference>
<feature type="transmembrane region" description="Helical" evidence="7">
    <location>
        <begin position="294"/>
        <end position="315"/>
    </location>
</feature>
<feature type="transmembrane region" description="Helical" evidence="7">
    <location>
        <begin position="188"/>
        <end position="211"/>
    </location>
</feature>
<dbReference type="PANTHER" id="PTHR30193:SF37">
    <property type="entry name" value="INNER MEMBRANE ABC TRANSPORTER PERMEASE PROTEIN YCJO"/>
    <property type="match status" value="1"/>
</dbReference>